<feature type="domain" description="Nucleoside transporter/FeoB GTPase Gate" evidence="10">
    <location>
        <begin position="263"/>
        <end position="361"/>
    </location>
</feature>
<evidence type="ECO:0000256" key="2">
    <source>
        <dbReference type="ARBA" id="ARBA00009033"/>
    </source>
</evidence>
<keyword evidence="12" id="KW-1185">Reference proteome</keyword>
<feature type="domain" description="Concentrative nucleoside transporter C-terminal" evidence="9">
    <location>
        <begin position="365"/>
        <end position="573"/>
    </location>
</feature>
<evidence type="ECO:0000313" key="11">
    <source>
        <dbReference type="EMBL" id="CAG9801498.1"/>
    </source>
</evidence>
<keyword evidence="4 7" id="KW-0812">Transmembrane</keyword>
<dbReference type="InterPro" id="IPR011642">
    <property type="entry name" value="Gate_dom"/>
</dbReference>
<comment type="subcellular location">
    <subcellularLocation>
        <location evidence="1">Cell membrane</location>
        <topology evidence="1">Multi-pass membrane protein</topology>
    </subcellularLocation>
</comment>
<feature type="transmembrane region" description="Helical" evidence="7">
    <location>
        <begin position="147"/>
        <end position="167"/>
    </location>
</feature>
<reference evidence="11" key="1">
    <citation type="submission" date="2022-01" db="EMBL/GenBank/DDBJ databases">
        <authorList>
            <person name="King R."/>
        </authorList>
    </citation>
    <scope>NUCLEOTIDE SEQUENCE</scope>
</reference>
<name>A0A9N9WMJ7_9DIPT</name>
<feature type="transmembrane region" description="Helical" evidence="7">
    <location>
        <begin position="422"/>
        <end position="447"/>
    </location>
</feature>
<dbReference type="EMBL" id="OU895877">
    <property type="protein sequence ID" value="CAG9801498.1"/>
    <property type="molecule type" value="Genomic_DNA"/>
</dbReference>
<dbReference type="PANTHER" id="PTHR10590:SF4">
    <property type="entry name" value="SOLUTE CARRIER FAMILY 28 MEMBER 3"/>
    <property type="match status" value="1"/>
</dbReference>
<keyword evidence="6 7" id="KW-0472">Membrane</keyword>
<dbReference type="Proteomes" id="UP001153620">
    <property type="component" value="Chromosome 1"/>
</dbReference>
<evidence type="ECO:0000256" key="6">
    <source>
        <dbReference type="ARBA" id="ARBA00023136"/>
    </source>
</evidence>
<gene>
    <name evidence="11" type="ORF">CHIRRI_LOCUS4424</name>
</gene>
<evidence type="ECO:0000256" key="3">
    <source>
        <dbReference type="ARBA" id="ARBA00022475"/>
    </source>
</evidence>
<evidence type="ECO:0000256" key="4">
    <source>
        <dbReference type="ARBA" id="ARBA00022692"/>
    </source>
</evidence>
<dbReference type="Pfam" id="PF07670">
    <property type="entry name" value="Gate"/>
    <property type="match status" value="1"/>
</dbReference>
<evidence type="ECO:0000256" key="5">
    <source>
        <dbReference type="ARBA" id="ARBA00022989"/>
    </source>
</evidence>
<dbReference type="InterPro" id="IPR011657">
    <property type="entry name" value="CNT_C_dom"/>
</dbReference>
<reference evidence="11" key="2">
    <citation type="submission" date="2022-10" db="EMBL/GenBank/DDBJ databases">
        <authorList>
            <consortium name="ENA_rothamsted_submissions"/>
            <consortium name="culmorum"/>
            <person name="King R."/>
        </authorList>
    </citation>
    <scope>NUCLEOTIDE SEQUENCE</scope>
</reference>
<dbReference type="OrthoDB" id="6075923at2759"/>
<dbReference type="PANTHER" id="PTHR10590">
    <property type="entry name" value="SODIUM/NUCLEOSIDE COTRANSPORTER"/>
    <property type="match status" value="1"/>
</dbReference>
<proteinExistence type="inferred from homology"/>
<keyword evidence="3" id="KW-1003">Cell membrane</keyword>
<evidence type="ECO:0000259" key="9">
    <source>
        <dbReference type="Pfam" id="PF07662"/>
    </source>
</evidence>
<dbReference type="InterPro" id="IPR002668">
    <property type="entry name" value="CNT_N_dom"/>
</dbReference>
<keyword evidence="5 7" id="KW-1133">Transmembrane helix</keyword>
<feature type="transmembrane region" description="Helical" evidence="7">
    <location>
        <begin position="516"/>
        <end position="542"/>
    </location>
</feature>
<dbReference type="Pfam" id="PF07662">
    <property type="entry name" value="Nucleos_tra2_C"/>
    <property type="match status" value="1"/>
</dbReference>
<feature type="transmembrane region" description="Helical" evidence="7">
    <location>
        <begin position="204"/>
        <end position="223"/>
    </location>
</feature>
<feature type="transmembrane region" description="Helical" evidence="7">
    <location>
        <begin position="93"/>
        <end position="117"/>
    </location>
</feature>
<organism evidence="11 12">
    <name type="scientific">Chironomus riparius</name>
    <dbReference type="NCBI Taxonomy" id="315576"/>
    <lineage>
        <taxon>Eukaryota</taxon>
        <taxon>Metazoa</taxon>
        <taxon>Ecdysozoa</taxon>
        <taxon>Arthropoda</taxon>
        <taxon>Hexapoda</taxon>
        <taxon>Insecta</taxon>
        <taxon>Pterygota</taxon>
        <taxon>Neoptera</taxon>
        <taxon>Endopterygota</taxon>
        <taxon>Diptera</taxon>
        <taxon>Nematocera</taxon>
        <taxon>Chironomoidea</taxon>
        <taxon>Chironomidae</taxon>
        <taxon>Chironominae</taxon>
        <taxon>Chironomus</taxon>
    </lineage>
</organism>
<evidence type="ECO:0000313" key="12">
    <source>
        <dbReference type="Proteomes" id="UP001153620"/>
    </source>
</evidence>
<protein>
    <recommendedName>
        <fullName evidence="7">Sodium/nucleoside cotransporter</fullName>
    </recommendedName>
</protein>
<dbReference type="NCBIfam" id="TIGR00804">
    <property type="entry name" value="nupC"/>
    <property type="match status" value="1"/>
</dbReference>
<accession>A0A9N9WMJ7</accession>
<dbReference type="GO" id="GO:0005886">
    <property type="term" value="C:plasma membrane"/>
    <property type="evidence" value="ECO:0007669"/>
    <property type="project" value="UniProtKB-SubCell"/>
</dbReference>
<sequence length="584" mass="64206">MSGVDNNNYLSTENLNEDGLHRRRKDDIVLPPIDSNVNDEDVNNTVDTNARTRGEFIRSILILVLTHGIIIAYISYVTYYYISTRDTCTQDCTLTFCSSYGMLLFVFGTLYVCLFYFKILKPYMGKFIVNSIFSPISRGIKSLFKTLISKIILTVVLLLGFLAYILYETYEDFARLRALGGIALFVCIGFAISASPRNINWRPVICGALFQFILGVLFIRWPVGRNIFQCFGEKVSDFLDFGKAGAAFVYGDHIVFELGVFAFAILSIIYFFSLWVSVLYYLGAMQWFLFKLGWILQSIMGTTVCESVNAAGNIFLGQSESPLIIRPYIKHLTHSEIHAIITSGFSTVSGSVLAAYMSFGAEPSHLITASVMAAPASLFMAKLVWPETEESKTSSGNIQLEKSTDTSVLDAASNGASQAIPLILNIIANLVAFVAVVAFADGILLWITGLMGFENVDLQFILGKVFMPLSWLIGVDWKDCEAVGNVIGTKTIINEFVAFRVLGDYIERNEISPRSAAIATFAICSFANPSSIGIMIGGLSALAPERRPSITKVALRAFVAACFVTLCTASIAGLLMTDEMIEGN</sequence>
<dbReference type="AlphaFoldDB" id="A0A9N9WMJ7"/>
<evidence type="ECO:0000259" key="8">
    <source>
        <dbReference type="Pfam" id="PF01773"/>
    </source>
</evidence>
<keyword evidence="7" id="KW-0813">Transport</keyword>
<evidence type="ECO:0000259" key="10">
    <source>
        <dbReference type="Pfam" id="PF07670"/>
    </source>
</evidence>
<feature type="transmembrane region" description="Helical" evidence="7">
    <location>
        <begin position="60"/>
        <end position="81"/>
    </location>
</feature>
<dbReference type="GO" id="GO:0005415">
    <property type="term" value="F:nucleoside:sodium symporter activity"/>
    <property type="evidence" value="ECO:0007669"/>
    <property type="project" value="TreeGrafter"/>
</dbReference>
<dbReference type="Pfam" id="PF01773">
    <property type="entry name" value="Nucleos_tra2_N"/>
    <property type="match status" value="1"/>
</dbReference>
<feature type="transmembrane region" description="Helical" evidence="7">
    <location>
        <begin position="173"/>
        <end position="192"/>
    </location>
</feature>
<feature type="transmembrane region" description="Helical" evidence="7">
    <location>
        <begin position="258"/>
        <end position="282"/>
    </location>
</feature>
<evidence type="ECO:0000256" key="1">
    <source>
        <dbReference type="ARBA" id="ARBA00004651"/>
    </source>
</evidence>
<feature type="domain" description="Concentrative nucleoside transporter N-terminal" evidence="8">
    <location>
        <begin position="181"/>
        <end position="252"/>
    </location>
</feature>
<dbReference type="InterPro" id="IPR018270">
    <property type="entry name" value="C_nuclsd_transpt_met_bac"/>
</dbReference>
<feature type="transmembrane region" description="Helical" evidence="7">
    <location>
        <begin position="554"/>
        <end position="576"/>
    </location>
</feature>
<dbReference type="InterPro" id="IPR008276">
    <property type="entry name" value="C_nuclsd_transpt"/>
</dbReference>
<evidence type="ECO:0000256" key="7">
    <source>
        <dbReference type="RuleBase" id="RU362018"/>
    </source>
</evidence>
<comment type="similarity">
    <text evidence="2 7">Belongs to the concentrative nucleoside transporter (CNT) (TC 2.A.41) family.</text>
</comment>